<comment type="caution">
    <text evidence="1">The sequence shown here is derived from an EMBL/GenBank/DDBJ whole genome shotgun (WGS) entry which is preliminary data.</text>
</comment>
<dbReference type="Proteomes" id="UP000827976">
    <property type="component" value="Chromosome 17"/>
</dbReference>
<evidence type="ECO:0000313" key="1">
    <source>
        <dbReference type="EMBL" id="KAH7657826.1"/>
    </source>
</evidence>
<accession>A0ACB7UBZ1</accession>
<name>A0ACB7UBZ1_DIOAL</name>
<sequence>MSTPTSIDESSANVSPIGNVENFDNAVNEVNNVEVNESPINVEDDEVEENPFATKKRKKASKVWDEFKECIHCRNQLGLLKSGTTTQFIRYLKCECNWKYDQAKVRQIYAHMVLVHDLIFSFAENEIFNHFMITVSPNWERINVKYMVATCHFVDYDWKLQKRMLCFRPIVSPHTGVAGLGKKLMSFSVDNASYNDLAVNLLKANLNLNNRNALVLDGKLFHVRRCANILNLLVQDGLGEISDIVCNMHESVKHISKSVSRLTMFSDITKQLNLSNKKPILDVIRWNATYYILQAALDLKDVLPRYQLRDSNYHYLPSEEDWSKVQTVCTFLEEFYYVINKALSRHVEGDNDFMRQMAARMIRKFDKYLRDNNLLISIAAILDPRNKMTLVDFVRSSLYKLYNEYAEAFKAKNDMDTQSQLSAPTTSSSSSVCVGRSRGRAEFDNFIRNVGSFQLIKSELDVYLEEGVHIHNESIDPPFDVLEWWKANYLKFRVLSKMACDVLSIPITTVLYESTAKRVIELHRASLAPATVEALLCGGDWLRVYYGIQRKEKFYKRASK</sequence>
<reference evidence="2" key="1">
    <citation type="journal article" date="2022" name="Nat. Commun.">
        <title>Chromosome evolution and the genetic basis of agronomically important traits in greater yam.</title>
        <authorList>
            <person name="Bredeson J.V."/>
            <person name="Lyons J.B."/>
            <person name="Oniyinde I.O."/>
            <person name="Okereke N.R."/>
            <person name="Kolade O."/>
            <person name="Nnabue I."/>
            <person name="Nwadili C.O."/>
            <person name="Hribova E."/>
            <person name="Parker M."/>
            <person name="Nwogha J."/>
            <person name="Shu S."/>
            <person name="Carlson J."/>
            <person name="Kariba R."/>
            <person name="Muthemba S."/>
            <person name="Knop K."/>
            <person name="Barton G.J."/>
            <person name="Sherwood A.V."/>
            <person name="Lopez-Montes A."/>
            <person name="Asiedu R."/>
            <person name="Jamnadass R."/>
            <person name="Muchugi A."/>
            <person name="Goodstein D."/>
            <person name="Egesi C.N."/>
            <person name="Featherston J."/>
            <person name="Asfaw A."/>
            <person name="Simpson G.G."/>
            <person name="Dolezel J."/>
            <person name="Hendre P.S."/>
            <person name="Van Deynze A."/>
            <person name="Kumar P.L."/>
            <person name="Obidiegwu J.E."/>
            <person name="Bhattacharjee R."/>
            <person name="Rokhsar D.S."/>
        </authorList>
    </citation>
    <scope>NUCLEOTIDE SEQUENCE [LARGE SCALE GENOMIC DNA]</scope>
    <source>
        <strain evidence="2">cv. TDa95/00328</strain>
    </source>
</reference>
<gene>
    <name evidence="1" type="ORF">IHE45_17G046000</name>
</gene>
<dbReference type="EMBL" id="CM037027">
    <property type="protein sequence ID" value="KAH7657826.1"/>
    <property type="molecule type" value="Genomic_DNA"/>
</dbReference>
<evidence type="ECO:0000313" key="2">
    <source>
        <dbReference type="Proteomes" id="UP000827976"/>
    </source>
</evidence>
<proteinExistence type="predicted"/>
<protein>
    <submittedName>
        <fullName evidence="1">Tam3-transposase (Ac family) protein</fullName>
    </submittedName>
</protein>
<organism evidence="1 2">
    <name type="scientific">Dioscorea alata</name>
    <name type="common">Purple yam</name>
    <dbReference type="NCBI Taxonomy" id="55571"/>
    <lineage>
        <taxon>Eukaryota</taxon>
        <taxon>Viridiplantae</taxon>
        <taxon>Streptophyta</taxon>
        <taxon>Embryophyta</taxon>
        <taxon>Tracheophyta</taxon>
        <taxon>Spermatophyta</taxon>
        <taxon>Magnoliopsida</taxon>
        <taxon>Liliopsida</taxon>
        <taxon>Dioscoreales</taxon>
        <taxon>Dioscoreaceae</taxon>
        <taxon>Dioscorea</taxon>
    </lineage>
</organism>
<keyword evidence="2" id="KW-1185">Reference proteome</keyword>